<protein>
    <recommendedName>
        <fullName evidence="2">DUF305 domain-containing protein</fullName>
    </recommendedName>
</protein>
<dbReference type="InterPro" id="IPR005183">
    <property type="entry name" value="DUF305_CopM-like"/>
</dbReference>
<keyword evidence="4" id="KW-1185">Reference proteome</keyword>
<dbReference type="PANTHER" id="PTHR36933:SF1">
    <property type="entry name" value="SLL0788 PROTEIN"/>
    <property type="match status" value="1"/>
</dbReference>
<organism evidence="3 4">
    <name type="scientific">Streptomyces gulbargensis</name>
    <dbReference type="NCBI Taxonomy" id="364901"/>
    <lineage>
        <taxon>Bacteria</taxon>
        <taxon>Bacillati</taxon>
        <taxon>Actinomycetota</taxon>
        <taxon>Actinomycetes</taxon>
        <taxon>Kitasatosporales</taxon>
        <taxon>Streptomycetaceae</taxon>
        <taxon>Streptomyces</taxon>
    </lineage>
</organism>
<keyword evidence="1" id="KW-0732">Signal</keyword>
<evidence type="ECO:0000313" key="4">
    <source>
        <dbReference type="Proteomes" id="UP001501000"/>
    </source>
</evidence>
<evidence type="ECO:0000256" key="1">
    <source>
        <dbReference type="SAM" id="SignalP"/>
    </source>
</evidence>
<proteinExistence type="predicted"/>
<sequence length="227" mass="24677">MTKHPTRRRAAVAVVATALSLALAPASFAAADPAPQGTANTASQGLKPLATSPAAYELGEELAELSGKELEITYLAAIIPHHRSAVEMAELELRRGADARVRAAAEDILAGQRLQLVELTRRLHQWYGLTPKQAREKAPEEAREEIDALASDTRARVEELRRTPAGKGFDTAFVRRVIPHHSAGIVQSLEVQARAVHPELREAARTAISAQQAEIDDFRSWLAGHKK</sequence>
<comment type="caution">
    <text evidence="3">The sequence shown here is derived from an EMBL/GenBank/DDBJ whole genome shotgun (WGS) entry which is preliminary data.</text>
</comment>
<dbReference type="Pfam" id="PF03713">
    <property type="entry name" value="DUF305"/>
    <property type="match status" value="1"/>
</dbReference>
<dbReference type="PANTHER" id="PTHR36933">
    <property type="entry name" value="SLL0788 PROTEIN"/>
    <property type="match status" value="1"/>
</dbReference>
<feature type="chain" id="PRO_5046691720" description="DUF305 domain-containing protein" evidence="1">
    <location>
        <begin position="30"/>
        <end position="227"/>
    </location>
</feature>
<feature type="signal peptide" evidence="1">
    <location>
        <begin position="1"/>
        <end position="29"/>
    </location>
</feature>
<dbReference type="EMBL" id="BAABAJ010000001">
    <property type="protein sequence ID" value="GAA3895201.1"/>
    <property type="molecule type" value="Genomic_DNA"/>
</dbReference>
<dbReference type="RefSeq" id="WP_345277585.1">
    <property type="nucleotide sequence ID" value="NZ_BAABAJ010000001.1"/>
</dbReference>
<dbReference type="PROSITE" id="PS51318">
    <property type="entry name" value="TAT"/>
    <property type="match status" value="1"/>
</dbReference>
<accession>A0ABP7L732</accession>
<dbReference type="InterPro" id="IPR012347">
    <property type="entry name" value="Ferritin-like"/>
</dbReference>
<dbReference type="InterPro" id="IPR006311">
    <property type="entry name" value="TAT_signal"/>
</dbReference>
<evidence type="ECO:0000259" key="2">
    <source>
        <dbReference type="Pfam" id="PF03713"/>
    </source>
</evidence>
<name>A0ABP7L732_9ACTN</name>
<evidence type="ECO:0000313" key="3">
    <source>
        <dbReference type="EMBL" id="GAA3895201.1"/>
    </source>
</evidence>
<reference evidence="4" key="1">
    <citation type="journal article" date="2019" name="Int. J. Syst. Evol. Microbiol.">
        <title>The Global Catalogue of Microorganisms (GCM) 10K type strain sequencing project: providing services to taxonomists for standard genome sequencing and annotation.</title>
        <authorList>
            <consortium name="The Broad Institute Genomics Platform"/>
            <consortium name="The Broad Institute Genome Sequencing Center for Infectious Disease"/>
            <person name="Wu L."/>
            <person name="Ma J."/>
        </authorList>
    </citation>
    <scope>NUCLEOTIDE SEQUENCE [LARGE SCALE GENOMIC DNA]</scope>
    <source>
        <strain evidence="4">JCM 16956</strain>
    </source>
</reference>
<feature type="domain" description="DUF305" evidence="2">
    <location>
        <begin position="71"/>
        <end position="222"/>
    </location>
</feature>
<dbReference type="Gene3D" id="1.20.1260.10">
    <property type="match status" value="1"/>
</dbReference>
<dbReference type="Proteomes" id="UP001501000">
    <property type="component" value="Unassembled WGS sequence"/>
</dbReference>
<gene>
    <name evidence="3" type="ORF">GCM10022244_01270</name>
</gene>